<dbReference type="EMBL" id="VEVP01000072">
    <property type="protein sequence ID" value="TNU88316.1"/>
    <property type="molecule type" value="Genomic_DNA"/>
</dbReference>
<proteinExistence type="predicted"/>
<comment type="caution">
    <text evidence="3">The sequence shown here is derived from an EMBL/GenBank/DDBJ whole genome shotgun (WGS) entry which is preliminary data.</text>
</comment>
<accession>A0A5C5BQ30</accession>
<keyword evidence="1" id="KW-0472">Membrane</keyword>
<dbReference type="AlphaFoldDB" id="A0A5C5BQ30"/>
<organism evidence="3 4">
    <name type="scientific">Eggerthella lenta</name>
    <name type="common">Eubacterium lentum</name>
    <dbReference type="NCBI Taxonomy" id="84112"/>
    <lineage>
        <taxon>Bacteria</taxon>
        <taxon>Bacillati</taxon>
        <taxon>Actinomycetota</taxon>
        <taxon>Coriobacteriia</taxon>
        <taxon>Eggerthellales</taxon>
        <taxon>Eggerthellaceae</taxon>
        <taxon>Eggerthella</taxon>
    </lineage>
</organism>
<keyword evidence="1" id="KW-1133">Transmembrane helix</keyword>
<feature type="domain" description="NERD" evidence="2">
    <location>
        <begin position="82"/>
        <end position="198"/>
    </location>
</feature>
<evidence type="ECO:0000259" key="2">
    <source>
        <dbReference type="PROSITE" id="PS50965"/>
    </source>
</evidence>
<reference evidence="3 4" key="1">
    <citation type="journal article" date="2005" name="Appl. Environ. Microbiol.">
        <title>Intestinal bacterial communities that produce active estrogen-like compounds enterodiol and enterolactone in humans.</title>
        <authorList>
            <person name="Clavel T."/>
            <person name="Henderson G."/>
            <person name="Alpert C.A."/>
            <person name="Philippe C."/>
            <person name="Rigottier-Gois L."/>
            <person name="Dore J."/>
            <person name="Blaut M."/>
        </authorList>
    </citation>
    <scope>NUCLEOTIDE SEQUENCE [LARGE SCALE GENOMIC DNA]</scope>
    <source>
        <strain evidence="3 4">SECO-MT75m2</strain>
    </source>
</reference>
<protein>
    <submittedName>
        <fullName evidence="3">NERD domain-containing protein</fullName>
    </submittedName>
</protein>
<dbReference type="InterPro" id="IPR011528">
    <property type="entry name" value="NERD"/>
</dbReference>
<dbReference type="PROSITE" id="PS50965">
    <property type="entry name" value="NERD"/>
    <property type="match status" value="1"/>
</dbReference>
<keyword evidence="1" id="KW-0812">Transmembrane</keyword>
<evidence type="ECO:0000313" key="3">
    <source>
        <dbReference type="EMBL" id="TNU88316.1"/>
    </source>
</evidence>
<dbReference type="RefSeq" id="WP_139913181.1">
    <property type="nucleotide sequence ID" value="NZ_VEVP01000072.1"/>
</dbReference>
<evidence type="ECO:0000256" key="1">
    <source>
        <dbReference type="SAM" id="Phobius"/>
    </source>
</evidence>
<evidence type="ECO:0000313" key="4">
    <source>
        <dbReference type="Proteomes" id="UP000312594"/>
    </source>
</evidence>
<name>A0A5C5BQ30_EGGLN</name>
<sequence>MKCELTKKSFEVPALLERHNDFEQAICRTVFQDKYSSSVKTYHVIDHLIARGEELGLMGVPSYLAAIEALKRFSSYHAGLIRGFAGERRVFYAIKHVGSGFEQLVNAELDYEGEHDEFDQILVSRQGLVIVEVKNYSSSAAIGSDGILRFEDGSGRMRNVGERMASKRYVLREVVSNAIGRELPDERIVSLVVNANEKTFIRNDSDRVEVQSTGSIARRVEELLRGDEVLWAEDVSAIKAALEAAHHPIEIEPEIDFEYVSATLHEALSLIARSVAEEKEGEDFARVSAPESETCSVSQARRPSPALVSGAVALLLGLAGGYVLGSTGKWR</sequence>
<dbReference type="Pfam" id="PF08378">
    <property type="entry name" value="NERD"/>
    <property type="match status" value="1"/>
</dbReference>
<feature type="transmembrane region" description="Helical" evidence="1">
    <location>
        <begin position="306"/>
        <end position="325"/>
    </location>
</feature>
<dbReference type="Proteomes" id="UP000312594">
    <property type="component" value="Unassembled WGS sequence"/>
</dbReference>
<gene>
    <name evidence="3" type="ORF">FIC87_14770</name>
</gene>